<dbReference type="Pfam" id="PF00833">
    <property type="entry name" value="Ribosomal_S17e"/>
    <property type="match status" value="1"/>
</dbReference>
<dbReference type="NCBIfam" id="NF002242">
    <property type="entry name" value="PRK01151.1"/>
    <property type="match status" value="1"/>
</dbReference>
<dbReference type="Proteomes" id="UP000244093">
    <property type="component" value="Unassembled WGS sequence"/>
</dbReference>
<dbReference type="InterPro" id="IPR036401">
    <property type="entry name" value="Ribosomal_eS17_sf"/>
</dbReference>
<comment type="caution">
    <text evidence="5">The sequence shown here is derived from an EMBL/GenBank/DDBJ whole genome shotgun (WGS) entry which is preliminary data.</text>
</comment>
<dbReference type="HAMAP" id="MF_00511">
    <property type="entry name" value="Ribosomal_eS17"/>
    <property type="match status" value="1"/>
</dbReference>
<dbReference type="SUPFAM" id="SSF116820">
    <property type="entry name" value="Rps17e-like"/>
    <property type="match status" value="1"/>
</dbReference>
<evidence type="ECO:0000256" key="2">
    <source>
        <dbReference type="ARBA" id="ARBA00022980"/>
    </source>
</evidence>
<evidence type="ECO:0000313" key="5">
    <source>
        <dbReference type="EMBL" id="PUA33116.1"/>
    </source>
</evidence>
<keyword evidence="3 4" id="KW-0687">Ribonucleoprotein</keyword>
<dbReference type="PROSITE" id="PS00712">
    <property type="entry name" value="RIBOSOMAL_S17E"/>
    <property type="match status" value="1"/>
</dbReference>
<proteinExistence type="inferred from homology"/>
<dbReference type="GO" id="GO:0003735">
    <property type="term" value="F:structural constituent of ribosome"/>
    <property type="evidence" value="ECO:0007669"/>
    <property type="project" value="InterPro"/>
</dbReference>
<evidence type="ECO:0000256" key="3">
    <source>
        <dbReference type="ARBA" id="ARBA00023274"/>
    </source>
</evidence>
<dbReference type="PANTHER" id="PTHR10732:SF0">
    <property type="entry name" value="40S RIBOSOMAL PROTEIN S17"/>
    <property type="match status" value="1"/>
</dbReference>
<dbReference type="GO" id="GO:0006412">
    <property type="term" value="P:translation"/>
    <property type="evidence" value="ECO:0007669"/>
    <property type="project" value="UniProtKB-UniRule"/>
</dbReference>
<evidence type="ECO:0000256" key="1">
    <source>
        <dbReference type="ARBA" id="ARBA00010444"/>
    </source>
</evidence>
<dbReference type="EMBL" id="NBVN01000002">
    <property type="protein sequence ID" value="PUA33116.1"/>
    <property type="molecule type" value="Genomic_DNA"/>
</dbReference>
<keyword evidence="2 4" id="KW-0689">Ribosomal protein</keyword>
<gene>
    <name evidence="4" type="primary">rps17e</name>
    <name evidence="5" type="ORF">B7O98_01370</name>
</gene>
<dbReference type="InterPro" id="IPR001210">
    <property type="entry name" value="Ribosomal_eS17"/>
</dbReference>
<protein>
    <recommendedName>
        <fullName evidence="4">Small ribosomal subunit protein eS17</fullName>
    </recommendedName>
</protein>
<reference evidence="5 6" key="1">
    <citation type="journal article" date="2018" name="Syst. Appl. Microbiol.">
        <title>A new symbiotic nanoarchaeote (Candidatus Nanoclepta minutus) and its host (Zestosphaera tikiterensis gen. nov., sp. nov.) from a New Zealand hot spring.</title>
        <authorList>
            <person name="St John E."/>
            <person name="Liu Y."/>
            <person name="Podar M."/>
            <person name="Stott M.B."/>
            <person name="Meneghin J."/>
            <person name="Chen Z."/>
            <person name="Lagutin K."/>
            <person name="Mitchell K."/>
            <person name="Reysenbach A.L."/>
        </authorList>
    </citation>
    <scope>NUCLEOTIDE SEQUENCE [LARGE SCALE GENOMIC DNA]</scope>
    <source>
        <strain evidence="5">NZ3</strain>
    </source>
</reference>
<dbReference type="GO" id="GO:1990904">
    <property type="term" value="C:ribonucleoprotein complex"/>
    <property type="evidence" value="ECO:0007669"/>
    <property type="project" value="UniProtKB-KW"/>
</dbReference>
<dbReference type="GO" id="GO:0005829">
    <property type="term" value="C:cytosol"/>
    <property type="evidence" value="ECO:0007669"/>
    <property type="project" value="UniProtKB-ARBA"/>
</dbReference>
<dbReference type="PANTHER" id="PTHR10732">
    <property type="entry name" value="40S RIBOSOMAL PROTEIN S17"/>
    <property type="match status" value="1"/>
</dbReference>
<name>A0A2R7Y6G5_9CREN</name>
<organism evidence="5 6">
    <name type="scientific">Zestosphaera tikiterensis</name>
    <dbReference type="NCBI Taxonomy" id="1973259"/>
    <lineage>
        <taxon>Archaea</taxon>
        <taxon>Thermoproteota</taxon>
        <taxon>Thermoprotei</taxon>
        <taxon>Desulfurococcales</taxon>
        <taxon>Desulfurococcaceae</taxon>
        <taxon>Zestosphaera</taxon>
    </lineage>
</organism>
<dbReference type="GO" id="GO:0005840">
    <property type="term" value="C:ribosome"/>
    <property type="evidence" value="ECO:0007669"/>
    <property type="project" value="UniProtKB-KW"/>
</dbReference>
<comment type="similarity">
    <text evidence="1 4">Belongs to the eukaryotic ribosomal protein eS17 family.</text>
</comment>
<sequence>MGRVRTSIVKRTARRLLELYPSEVSKDFEENKKLVSKYVYVRSKKLRNKIAGYLTHLVKIKEKLEKASAAKAEA</sequence>
<evidence type="ECO:0000313" key="6">
    <source>
        <dbReference type="Proteomes" id="UP000244093"/>
    </source>
</evidence>
<dbReference type="Gene3D" id="1.10.60.20">
    <property type="entry name" value="Ribosomal protein S17e-like"/>
    <property type="match status" value="1"/>
</dbReference>
<dbReference type="InterPro" id="IPR018273">
    <property type="entry name" value="Ribosomal_eS17_CS"/>
</dbReference>
<dbReference type="AlphaFoldDB" id="A0A2R7Y6G5"/>
<accession>A0A2R7Y6G5</accession>
<evidence type="ECO:0000256" key="4">
    <source>
        <dbReference type="HAMAP-Rule" id="MF_00511"/>
    </source>
</evidence>